<dbReference type="Gene3D" id="1.25.40.10">
    <property type="entry name" value="Tetratricopeptide repeat domain"/>
    <property type="match status" value="2"/>
</dbReference>
<dbReference type="KEGG" id="sbu:SpiBuddy_2407"/>
<sequence length="1069" mass="122211">MKRVQVTEKRIIIPTYMPAEYETLPMFAENRVHQRSSGNPYPNPIVNTVRHDTKIEREYDCIVLENDYLYLEILPEIGGRIFTARDKTNGYDFFYRQHVIKPALIGMLGLWISGGVEFNWPIHHRPSTYLPVDSFIENHPDGSVTVWLGEHEPLDRMKGMVGVHLKPDTALFETKVRIFNRTDTPHSFLWWENAAVPVNEHYRVFFPPDVQSVNFHYKKATGAFPVMDEYFNTQDNRGGNDIRFHKNTKQATSYFSGSSKFDFFGGYDEGKQAGVIHYASHHTSVGKKMFTWGYRTLSKAWEAALTDNDGAYAELMASSYSDNQPDFAWIEPFEVKEFSQSWYPYKEIGEVQQANNILALSVQNQEINLYPVTNKNNLRLSVFGKETILFTADINLLATIPICIHVPALEGFTEIRVTDGPSTILSYQPVDKSSVSTVPDPQTEYPLPCDISTAESSFQTGLHVAQYRDPIREPDLYWKHSLELDAKHIPSLIGLSWYSLLRLRFDEAEAYARQALAEQNRLNPNPTSSRALYFLGLSLKYEGKFDQAKEYLHKGLWNQSGIATCSFVLAQLACMSASYEEGLDLIQYGERFGAYNQKAQQLKISLLRQTGKRQAAGALVKNLLQEDPLDYYVLNEARLLGLETSQIVRRTSQDQMLLDVVSDYLDAGLKDEALGLLEQAENCNPMISYLHFLCNGQYKLQDETYCFPSRRWELTALLEATQSMPEQEQAFLLLGNIQFGIQRNYESSRDSWEKAGIGIQALRNKAAALFKCNMHDLRVPKLLMQAMEKDPDHLQLHYEFLRVLELTETNLTTRIKAFERMGENTKNRDDLFLLGVHAYNQNSQFEKALALLASHQFVPCEGGEHTVANEFLLAHLALALHAMNRGDWEIALMQLEQNFHIPSNLGGGVWHQVMLSPYQYLQGLCKEQIEPGKGLKDFEAVNDFPINYFTVMYLPAFPIYKALASRQLGYREEADALLQSSIKTYEKALAKPVSGYFAATPFFETFIEDPTIARDVFYTHLLAFSRAANHDTSLAISLCEELLDHHPSQIRTLLLRDFLKARKRHGIMY</sequence>
<feature type="domain" description="DUF5107" evidence="1">
    <location>
        <begin position="55"/>
        <end position="329"/>
    </location>
</feature>
<accession>F0RRG9</accession>
<dbReference type="eggNOG" id="COG0457">
    <property type="taxonomic scope" value="Bacteria"/>
</dbReference>
<dbReference type="Pfam" id="PF17128">
    <property type="entry name" value="DUF5107"/>
    <property type="match status" value="1"/>
</dbReference>
<proteinExistence type="predicted"/>
<dbReference type="Proteomes" id="UP000008466">
    <property type="component" value="Chromosome"/>
</dbReference>
<dbReference type="OrthoDB" id="174931at2"/>
<organism evidence="2 3">
    <name type="scientific">Sphaerochaeta globosa (strain ATCC BAA-1886 / DSM 22777 / Buddy)</name>
    <name type="common">Spirochaeta sp. (strain Buddy)</name>
    <dbReference type="NCBI Taxonomy" id="158189"/>
    <lineage>
        <taxon>Bacteria</taxon>
        <taxon>Pseudomonadati</taxon>
        <taxon>Spirochaetota</taxon>
        <taxon>Spirochaetia</taxon>
        <taxon>Spirochaetales</taxon>
        <taxon>Sphaerochaetaceae</taxon>
        <taxon>Sphaerochaeta</taxon>
    </lineage>
</organism>
<name>F0RRG9_SPHGB</name>
<dbReference type="InterPro" id="IPR033396">
    <property type="entry name" value="DUF5107"/>
</dbReference>
<dbReference type="RefSeq" id="WP_013608067.1">
    <property type="nucleotide sequence ID" value="NC_015152.1"/>
</dbReference>
<gene>
    <name evidence="2" type="ordered locus">SpiBuddy_2407</name>
</gene>
<dbReference type="HOGENOM" id="CLU_010402_0_0_12"/>
<reference evidence="3" key="1">
    <citation type="submission" date="2011-02" db="EMBL/GenBank/DDBJ databases">
        <title>Complete sequence of Spirochaeta sp. Buddy.</title>
        <authorList>
            <person name="Lucas S."/>
            <person name="Copeland A."/>
            <person name="Lapidus A."/>
            <person name="Cheng J.-F."/>
            <person name="Goodwin L."/>
            <person name="Pitluck S."/>
            <person name="Zeytun A."/>
            <person name="Detter J.C."/>
            <person name="Han C."/>
            <person name="Tapia R."/>
            <person name="Land M."/>
            <person name="Hauser L."/>
            <person name="Kyrpides N."/>
            <person name="Ivanova N."/>
            <person name="Mikhailova N."/>
            <person name="Pagani I."/>
            <person name="Ritalahti K.M."/>
            <person name="Loeffler F.E."/>
            <person name="Woyke T."/>
        </authorList>
    </citation>
    <scope>NUCLEOTIDE SEQUENCE [LARGE SCALE GENOMIC DNA]</scope>
    <source>
        <strain evidence="3">ATCC BAA-1886 / DSM 22777 / Buddy</strain>
    </source>
</reference>
<keyword evidence="3" id="KW-1185">Reference proteome</keyword>
<protein>
    <submittedName>
        <fullName evidence="2">Tetratricopeptide TPR_2 repeat protein</fullName>
    </submittedName>
</protein>
<evidence type="ECO:0000313" key="3">
    <source>
        <dbReference type="Proteomes" id="UP000008466"/>
    </source>
</evidence>
<dbReference type="InterPro" id="IPR011990">
    <property type="entry name" value="TPR-like_helical_dom_sf"/>
</dbReference>
<evidence type="ECO:0000313" key="2">
    <source>
        <dbReference type="EMBL" id="ADY14221.1"/>
    </source>
</evidence>
<dbReference type="STRING" id="158189.SpiBuddy_2407"/>
<dbReference type="SUPFAM" id="SSF48452">
    <property type="entry name" value="TPR-like"/>
    <property type="match status" value="1"/>
</dbReference>
<dbReference type="AlphaFoldDB" id="F0RRG9"/>
<evidence type="ECO:0000259" key="1">
    <source>
        <dbReference type="Pfam" id="PF17128"/>
    </source>
</evidence>
<dbReference type="EMBL" id="CP002541">
    <property type="protein sequence ID" value="ADY14221.1"/>
    <property type="molecule type" value="Genomic_DNA"/>
</dbReference>